<dbReference type="KEGG" id="nai:NECAME_11913"/>
<name>W2T278_NECAM</name>
<gene>
    <name evidence="2" type="ORF">NECAME_11913</name>
</gene>
<evidence type="ECO:0000313" key="3">
    <source>
        <dbReference type="Proteomes" id="UP000053676"/>
    </source>
</evidence>
<protein>
    <submittedName>
        <fullName evidence="2">Uncharacterized protein</fullName>
    </submittedName>
</protein>
<feature type="compositionally biased region" description="Polar residues" evidence="1">
    <location>
        <begin position="7"/>
        <end position="19"/>
    </location>
</feature>
<sequence>MKIFGRTPSSTYKNPSQPMTKDRLRTPLKGRRVFSNLSSAENMCHILQEFFKEGGATYDGGGAAYDGGGGGGATG</sequence>
<dbReference type="EMBL" id="KI660249">
    <property type="protein sequence ID" value="ETN76110.1"/>
    <property type="molecule type" value="Genomic_DNA"/>
</dbReference>
<evidence type="ECO:0000256" key="1">
    <source>
        <dbReference type="SAM" id="MobiDB-lite"/>
    </source>
</evidence>
<organism evidence="2 3">
    <name type="scientific">Necator americanus</name>
    <name type="common">Human hookworm</name>
    <dbReference type="NCBI Taxonomy" id="51031"/>
    <lineage>
        <taxon>Eukaryota</taxon>
        <taxon>Metazoa</taxon>
        <taxon>Ecdysozoa</taxon>
        <taxon>Nematoda</taxon>
        <taxon>Chromadorea</taxon>
        <taxon>Rhabditida</taxon>
        <taxon>Rhabditina</taxon>
        <taxon>Rhabditomorpha</taxon>
        <taxon>Strongyloidea</taxon>
        <taxon>Ancylostomatidae</taxon>
        <taxon>Bunostominae</taxon>
        <taxon>Necator</taxon>
    </lineage>
</organism>
<keyword evidence="3" id="KW-1185">Reference proteome</keyword>
<dbReference type="AlphaFoldDB" id="W2T278"/>
<accession>W2T278</accession>
<dbReference type="Proteomes" id="UP000053676">
    <property type="component" value="Unassembled WGS sequence"/>
</dbReference>
<proteinExistence type="predicted"/>
<reference evidence="3" key="1">
    <citation type="journal article" date="2014" name="Nat. Genet.">
        <title>Genome of the human hookworm Necator americanus.</title>
        <authorList>
            <person name="Tang Y.T."/>
            <person name="Gao X."/>
            <person name="Rosa B.A."/>
            <person name="Abubucker S."/>
            <person name="Hallsworth-Pepin K."/>
            <person name="Martin J."/>
            <person name="Tyagi R."/>
            <person name="Heizer E."/>
            <person name="Zhang X."/>
            <person name="Bhonagiri-Palsikar V."/>
            <person name="Minx P."/>
            <person name="Warren W.C."/>
            <person name="Wang Q."/>
            <person name="Zhan B."/>
            <person name="Hotez P.J."/>
            <person name="Sternberg P.W."/>
            <person name="Dougall A."/>
            <person name="Gaze S.T."/>
            <person name="Mulvenna J."/>
            <person name="Sotillo J."/>
            <person name="Ranganathan S."/>
            <person name="Rabelo E.M."/>
            <person name="Wilson R.K."/>
            <person name="Felgner P.L."/>
            <person name="Bethony J."/>
            <person name="Hawdon J.M."/>
            <person name="Gasser R.B."/>
            <person name="Loukas A."/>
            <person name="Mitreva M."/>
        </authorList>
    </citation>
    <scope>NUCLEOTIDE SEQUENCE [LARGE SCALE GENOMIC DNA]</scope>
</reference>
<evidence type="ECO:0000313" key="2">
    <source>
        <dbReference type="EMBL" id="ETN76110.1"/>
    </source>
</evidence>
<feature type="region of interest" description="Disordered" evidence="1">
    <location>
        <begin position="1"/>
        <end position="26"/>
    </location>
</feature>